<feature type="domain" description="C2 DOCK-type" evidence="5">
    <location>
        <begin position="648"/>
        <end position="823"/>
    </location>
</feature>
<dbReference type="Proteomes" id="UP000325440">
    <property type="component" value="Unassembled WGS sequence"/>
</dbReference>
<dbReference type="Gene3D" id="1.20.58.740">
    <property type="match status" value="1"/>
</dbReference>
<proteinExistence type="inferred from homology"/>
<dbReference type="SUPFAM" id="SSF50729">
    <property type="entry name" value="PH domain-like"/>
    <property type="match status" value="1"/>
</dbReference>
<dbReference type="InterPro" id="IPR016024">
    <property type="entry name" value="ARM-type_fold"/>
</dbReference>
<dbReference type="GO" id="GO:0007264">
    <property type="term" value="P:small GTPase-mediated signal transduction"/>
    <property type="evidence" value="ECO:0007669"/>
    <property type="project" value="InterPro"/>
</dbReference>
<dbReference type="InterPro" id="IPR046770">
    <property type="entry name" value="DOCKER_Lobe_B"/>
</dbReference>
<evidence type="ECO:0000256" key="3">
    <source>
        <dbReference type="PROSITE-ProRule" id="PRU00983"/>
    </source>
</evidence>
<dbReference type="InterPro" id="IPR043162">
    <property type="entry name" value="DOCK_C_lobe_C"/>
</dbReference>
<dbReference type="InterPro" id="IPR027357">
    <property type="entry name" value="DOCKER_dom"/>
</dbReference>
<evidence type="ECO:0000259" key="5">
    <source>
        <dbReference type="PROSITE" id="PS51650"/>
    </source>
</evidence>
<dbReference type="InterPro" id="IPR027007">
    <property type="entry name" value="C2_DOCK-type_domain"/>
</dbReference>
<dbReference type="Pfam" id="PF14429">
    <property type="entry name" value="DOCK-C2"/>
    <property type="match status" value="1"/>
</dbReference>
<dbReference type="Pfam" id="PF06920">
    <property type="entry name" value="DHR-2_Lobe_A"/>
    <property type="match status" value="1"/>
</dbReference>
<dbReference type="Pfam" id="PF20421">
    <property type="entry name" value="DHR-2_Lobe_C"/>
    <property type="match status" value="1"/>
</dbReference>
<dbReference type="PROSITE" id="PS51650">
    <property type="entry name" value="C2_DOCK"/>
    <property type="match status" value="1"/>
</dbReference>
<keyword evidence="1" id="KW-0597">Phosphoprotein</keyword>
<dbReference type="InterPro" id="IPR026791">
    <property type="entry name" value="DOCK"/>
</dbReference>
<dbReference type="PANTHER" id="PTHR23317">
    <property type="entry name" value="DEDICATOR OF CYTOKINESIS DOCK"/>
    <property type="match status" value="1"/>
</dbReference>
<evidence type="ECO:0000259" key="4">
    <source>
        <dbReference type="PROSITE" id="PS50003"/>
    </source>
</evidence>
<keyword evidence="8" id="KW-1185">Reference proteome</keyword>
<dbReference type="Pfam" id="PF11878">
    <property type="entry name" value="DOCK_C-D_N"/>
    <property type="match status" value="1"/>
</dbReference>
<dbReference type="PROSITE" id="PS51651">
    <property type="entry name" value="DOCKER"/>
    <property type="match status" value="1"/>
</dbReference>
<organism evidence="7 8">
    <name type="scientific">Cinara cedri</name>
    <dbReference type="NCBI Taxonomy" id="506608"/>
    <lineage>
        <taxon>Eukaryota</taxon>
        <taxon>Metazoa</taxon>
        <taxon>Ecdysozoa</taxon>
        <taxon>Arthropoda</taxon>
        <taxon>Hexapoda</taxon>
        <taxon>Insecta</taxon>
        <taxon>Pterygota</taxon>
        <taxon>Neoptera</taxon>
        <taxon>Paraneoptera</taxon>
        <taxon>Hemiptera</taxon>
        <taxon>Sternorrhyncha</taxon>
        <taxon>Aphidomorpha</taxon>
        <taxon>Aphidoidea</taxon>
        <taxon>Aphididae</taxon>
        <taxon>Lachninae</taxon>
        <taxon>Cinara</taxon>
    </lineage>
</organism>
<feature type="domain" description="PH" evidence="4">
    <location>
        <begin position="163"/>
        <end position="277"/>
    </location>
</feature>
<accession>A0A5E4NFI3</accession>
<evidence type="ECO:0000313" key="7">
    <source>
        <dbReference type="EMBL" id="VVC41310.1"/>
    </source>
</evidence>
<evidence type="ECO:0000256" key="2">
    <source>
        <dbReference type="ARBA" id="ARBA00022658"/>
    </source>
</evidence>
<dbReference type="InterPro" id="IPR046769">
    <property type="entry name" value="DOCKER_Lobe_A"/>
</dbReference>
<dbReference type="EMBL" id="CABPRJ010001916">
    <property type="protein sequence ID" value="VVC41310.1"/>
    <property type="molecule type" value="Genomic_DNA"/>
</dbReference>
<comment type="similarity">
    <text evidence="3">Belongs to the DOCK family.</text>
</comment>
<dbReference type="InterPro" id="IPR011993">
    <property type="entry name" value="PH-like_dom_sf"/>
</dbReference>
<evidence type="ECO:0000259" key="6">
    <source>
        <dbReference type="PROSITE" id="PS51651"/>
    </source>
</evidence>
<name>A0A5E4NFI3_9HEMI</name>
<feature type="domain" description="DOCKER" evidence="6">
    <location>
        <begin position="1679"/>
        <end position="2120"/>
    </location>
</feature>
<dbReference type="InterPro" id="IPR001849">
    <property type="entry name" value="PH_domain"/>
</dbReference>
<gene>
    <name evidence="7" type="ORF">CINCED_3A009340</name>
</gene>
<dbReference type="InterPro" id="IPR035892">
    <property type="entry name" value="C2_domain_sf"/>
</dbReference>
<dbReference type="PANTHER" id="PTHR23317:SF26">
    <property type="entry name" value="ZIZIMIN, ISOFORM K"/>
    <property type="match status" value="1"/>
</dbReference>
<reference evidence="7 8" key="1">
    <citation type="submission" date="2019-08" db="EMBL/GenBank/DDBJ databases">
        <authorList>
            <person name="Alioto T."/>
            <person name="Alioto T."/>
            <person name="Gomez Garrido J."/>
        </authorList>
    </citation>
    <scope>NUCLEOTIDE SEQUENCE [LARGE SCALE GENOMIC DNA]</scope>
</reference>
<dbReference type="Gene3D" id="2.30.29.30">
    <property type="entry name" value="Pleckstrin-homology domain (PH domain)/Phosphotyrosine-binding domain (PTB)"/>
    <property type="match status" value="1"/>
</dbReference>
<keyword evidence="2" id="KW-0344">Guanine-nucleotide releasing factor</keyword>
<evidence type="ECO:0000313" key="8">
    <source>
        <dbReference type="Proteomes" id="UP000325440"/>
    </source>
</evidence>
<dbReference type="CDD" id="cd13267">
    <property type="entry name" value="PH_DOCK-D"/>
    <property type="match status" value="1"/>
</dbReference>
<dbReference type="SMART" id="SM00233">
    <property type="entry name" value="PH"/>
    <property type="match status" value="1"/>
</dbReference>
<dbReference type="Gene3D" id="2.60.40.150">
    <property type="entry name" value="C2 domain"/>
    <property type="match status" value="1"/>
</dbReference>
<dbReference type="SUPFAM" id="SSF48371">
    <property type="entry name" value="ARM repeat"/>
    <property type="match status" value="1"/>
</dbReference>
<dbReference type="Gene3D" id="1.25.40.410">
    <property type="match status" value="1"/>
</dbReference>
<dbReference type="Pfam" id="PF00169">
    <property type="entry name" value="PH"/>
    <property type="match status" value="1"/>
</dbReference>
<evidence type="ECO:0000256" key="1">
    <source>
        <dbReference type="ARBA" id="ARBA00022553"/>
    </source>
</evidence>
<dbReference type="GO" id="GO:0005085">
    <property type="term" value="F:guanyl-nucleotide exchange factor activity"/>
    <property type="evidence" value="ECO:0007669"/>
    <property type="project" value="UniProtKB-KW"/>
</dbReference>
<dbReference type="OrthoDB" id="47328at2759"/>
<dbReference type="InterPro" id="IPR021816">
    <property type="entry name" value="DOCK_C/D_N"/>
</dbReference>
<dbReference type="PROSITE" id="PS50003">
    <property type="entry name" value="PH_DOMAIN"/>
    <property type="match status" value="1"/>
</dbReference>
<dbReference type="InterPro" id="IPR043161">
    <property type="entry name" value="DOCK_C_lobe_A"/>
</dbReference>
<protein>
    <submittedName>
        <fullName evidence="7">PH domain-like,Pleckstrin homology domain,DHR-1 domain,Armadillo-like helical,DHR-2 domain,Armadillo-type</fullName>
    </submittedName>
</protein>
<dbReference type="Pfam" id="PF20422">
    <property type="entry name" value="DHR-2_Lobe_B"/>
    <property type="match status" value="1"/>
</dbReference>
<dbReference type="InterPro" id="IPR046773">
    <property type="entry name" value="DOCKER_Lobe_C"/>
</dbReference>
<sequence length="2152" mass="246456">MGERKFTKGLRRPGMAAQLRETVSQVVRDSSNNRKCHHIEPIDFEDYIVKNQTVFQNDPQRELLLYPSDDVSQVILPRRYRTMDANIPAKTDITACALFTKRCIESYLSNWQFIHYKYSAYSGSYIQLPLQSFKNDLKEQTYEIDTDLDRLDIDFKTIKTESTLFKEGYLYKGPDIGSGASERMFANLGGSKSFKRRFCILKKQVDGTHILEIYKDDKKDFRSTIVIDLCDKVIQNSKKGRFCFELRMTDTDKSYCLAADSESELMDWINKLQLALQHSNDKREENNKEINPSDKNTQIIPSTYSFGTLKGLEHSVNPQLMKYSRETDSLNTHARQENRRRLFQVYSYLNQPCNYIRQNILNQPVDSISEQYKERFGQRILIECQALNFQLNLNNEGNSELNNQVEPYFTTLALFDIRSGKKISEDFHFDINHDSITNLINCENENDNYNFIELAKNCKVTKKWLYKQKQAIMCISKPHSDIFLLLRIDKVLQGSIVRVSEPYIKASSTHNKDNGLKVFKAIKNICYRLGSYHMPFAWSAKPLFRLYNSELDTSFDFMTLYRQDLSKLGDDDMLRILMDYRKPEKMNKYVVIPGHVQIKIQPLNTIPENVLTTCWTAVKPFPIPPIRNHAIIEIAELYPGVYPLTTYFNHMYVYPKSLAFDTQKNVSRARNITCMVQLFDSDDETAKPLKCIYSACGQLLDSICTNVLYHVTNPVWYDEFKLRLPLNINDKHHLLFTFKHISVDGSRKKQSNISVETIVGYSWLPLICKSKLNLEVKCLPVSVNLPSGYLSVKPFGLGKGYCGPDVCWINEQKPLFSFKCHLLSSVYSSDNHMQNLFAHIERLENSKTTTITPSQTETCKILKASHAIDLISVINFFPTLFNQLFNLLAFTNCTNIAVNIIRLLIHIVDSIQEFGHSDTLNIYIKYVFTTSTIKSSNNTVHNQLLANLPSLLNPDNTDFLLINKFLVNSNFFFQIIIKSMGQYLLTSNRIKMRRNERFSSEYQSLVQNMLINVLLPYIIDKHKEIPSQVAKLNIAAAHFLKKCLTFMDRGFVLCLISLYIRNLSTSESSFVRSAKLLFIKIIISHEHYISFNLPENNGQTFQGWSPYSQYYMSDEYSRHHFLSAILLREVSNSFCLPYEYRQSAIICLRDLLAKHELDDRYQLKGQMARIASLYFPWLGIVIENIGRLDYKKRIVNNITYRSMKLSSARPGNDVGPRISLNLRDSTYFAAIASHLTPSKKLANQNQQEEKLIKTNSNLSINSCTSNLSSPDHTNSIISQEITTRRNSYVSDSLGTNRDQHSRSVSGNQTFHITTDTSVNAISKLEPTEVKDVLVSFLFILKYSSQDQLVSWWRYCSEQDIVAFFKIVELCLQEFRYMGRQHITKEFAENNRDNVQPNSAANTKKSMTLPARMQPPFEFNMETTANLNCHPQLTLISNGTSSIGRVDNSKKDNTTLDDDLAFQILSEANLTAEVSLVVLDVFSSYCIHFKDTLMAYNGENDVMESIFSLLMSFLCIPQSTSVSAHIFATLRSFINHFSCILFKGNANFVSKLCFQLLNGCNSRCSILRQESCAALYLLMRSNFELSSSNITRVHLQTIIGVSQLLGDLTTAGLNNSYFQESLSLINSYSNSDKVMKNTGFPVQVKDLTRRVRTVLMATASMKDLNHDPEMLADLQHSLANSYASTPELRLTWLQTMARSHDENGDNSEAALCRLHMAALVAQYRKLKGTQEWGAEAFAKISSNIVRDETGLQLDFASGMAAAVNDTLYGEQALLERLEECAVSLRRAELYECLGELYKLIIPVYERRKDYHALANCYRTVSQAYESAVSARQSGRRMLGRYYRVTLFGQAYFGDQHGVEFVYKEPKLTPLSDVSERLLCQFGDKFGCDNVRIIMDSNTISISDLDVKFAYIQITHVVPYHGESYSEIDNDSFSEFERNHDVESFVFETPFIRGGGGGGQSQSGPREQWKRQTIIKTEYTFPYVKKRLRVCARHEIELCPIQVAIDEMCQRVRELKQSVSAQPTDIKKLQLHLQGSVCVQVNAGPLAYVKAFLEPQVILDMPADKVQVLKDTFREFISACFDALKLNRMVVSADQIEYQDVLQENFVKLCRELSECIENDSLWRDLLQTCTSPGNDSRTLFTAISGASHDSSNA</sequence>